<feature type="transmembrane region" description="Helical" evidence="6">
    <location>
        <begin position="61"/>
        <end position="84"/>
    </location>
</feature>
<evidence type="ECO:0000313" key="8">
    <source>
        <dbReference type="Proteomes" id="UP000288293"/>
    </source>
</evidence>
<dbReference type="PANTHER" id="PTHR21716:SF4">
    <property type="entry name" value="TRANSMEMBRANE PROTEIN 245"/>
    <property type="match status" value="1"/>
</dbReference>
<sequence>MQPTLENRFFLLLLATISIAFMLLLMPFWGAIFWSIAVSILFYPLYQWIEDKTGGRSSLAAVITLLCCVLIILLPLTLVSLQIFQQAASLYEAFEEGEIKPADIYENVSQALPFIPDMLQQMGINIDNIGENIASAASASSQYLAEEAFKFGRGTMNLIISILLMLYLTFFLLRDGKWLADLISKAIPLEKKREDNLSSRFVNVTRATIKGSVIVAVIEGALGGFIFAILGIPGAFLWGVVMGLLSLVPAIGAFLIWVPVAIYLFVTGDWGKGLILTVFGTVVIGLTDNILRPILVGRNIRLPDYLVLFSILGGIVIFGVHGLVIGPILAALFVTIWGIFMKDFDKNEKA</sequence>
<dbReference type="EMBL" id="PIPL01000001">
    <property type="protein sequence ID" value="RUO26044.1"/>
    <property type="molecule type" value="Genomic_DNA"/>
</dbReference>
<evidence type="ECO:0000313" key="7">
    <source>
        <dbReference type="EMBL" id="RUO26044.1"/>
    </source>
</evidence>
<dbReference type="AlphaFoldDB" id="A0A432W7I4"/>
<feature type="transmembrane region" description="Helical" evidence="6">
    <location>
        <begin position="9"/>
        <end position="26"/>
    </location>
</feature>
<gene>
    <name evidence="7" type="ORF">CWE09_04775</name>
</gene>
<evidence type="ECO:0000256" key="4">
    <source>
        <dbReference type="ARBA" id="ARBA00022989"/>
    </source>
</evidence>
<dbReference type="PANTHER" id="PTHR21716">
    <property type="entry name" value="TRANSMEMBRANE PROTEIN"/>
    <property type="match status" value="1"/>
</dbReference>
<comment type="similarity">
    <text evidence="2">Belongs to the autoinducer-2 exporter (AI-2E) (TC 2.A.86) family.</text>
</comment>
<feature type="transmembrane region" description="Helical" evidence="6">
    <location>
        <begin position="244"/>
        <end position="266"/>
    </location>
</feature>
<comment type="caution">
    <text evidence="7">The sequence shown here is derived from an EMBL/GenBank/DDBJ whole genome shotgun (WGS) entry which is preliminary data.</text>
</comment>
<keyword evidence="3 6" id="KW-0812">Transmembrane</keyword>
<reference evidence="7 8" key="1">
    <citation type="journal article" date="2011" name="Front. Microbiol.">
        <title>Genomic signatures of strain selection and enhancement in Bacillus atrophaeus var. globigii, a historical biowarfare simulant.</title>
        <authorList>
            <person name="Gibbons H.S."/>
            <person name="Broomall S.M."/>
            <person name="McNew L.A."/>
            <person name="Daligault H."/>
            <person name="Chapman C."/>
            <person name="Bruce D."/>
            <person name="Karavis M."/>
            <person name="Krepps M."/>
            <person name="McGregor P.A."/>
            <person name="Hong C."/>
            <person name="Park K.H."/>
            <person name="Akmal A."/>
            <person name="Feldman A."/>
            <person name="Lin J.S."/>
            <person name="Chang W.E."/>
            <person name="Higgs B.W."/>
            <person name="Demirev P."/>
            <person name="Lindquist J."/>
            <person name="Liem A."/>
            <person name="Fochler E."/>
            <person name="Read T.D."/>
            <person name="Tapia R."/>
            <person name="Johnson S."/>
            <person name="Bishop-Lilly K.A."/>
            <person name="Detter C."/>
            <person name="Han C."/>
            <person name="Sozhamannan S."/>
            <person name="Rosenzweig C.N."/>
            <person name="Skowronski E.W."/>
        </authorList>
    </citation>
    <scope>NUCLEOTIDE SEQUENCE [LARGE SCALE GENOMIC DNA]</scope>
    <source>
        <strain evidence="7 8">MLST1</strain>
    </source>
</reference>
<evidence type="ECO:0000256" key="1">
    <source>
        <dbReference type="ARBA" id="ARBA00004141"/>
    </source>
</evidence>
<feature type="transmembrane region" description="Helical" evidence="6">
    <location>
        <begin position="154"/>
        <end position="173"/>
    </location>
</feature>
<evidence type="ECO:0000256" key="5">
    <source>
        <dbReference type="ARBA" id="ARBA00023136"/>
    </source>
</evidence>
<feature type="transmembrane region" description="Helical" evidence="6">
    <location>
        <begin position="32"/>
        <end position="49"/>
    </location>
</feature>
<keyword evidence="4 6" id="KW-1133">Transmembrane helix</keyword>
<dbReference type="GO" id="GO:0016020">
    <property type="term" value="C:membrane"/>
    <property type="evidence" value="ECO:0007669"/>
    <property type="project" value="UniProtKB-SubCell"/>
</dbReference>
<dbReference type="Pfam" id="PF01594">
    <property type="entry name" value="AI-2E_transport"/>
    <property type="match status" value="1"/>
</dbReference>
<accession>A0A432W7I4</accession>
<dbReference type="Proteomes" id="UP000288293">
    <property type="component" value="Unassembled WGS sequence"/>
</dbReference>
<evidence type="ECO:0000256" key="6">
    <source>
        <dbReference type="SAM" id="Phobius"/>
    </source>
</evidence>
<comment type="subcellular location">
    <subcellularLocation>
        <location evidence="1">Membrane</location>
        <topology evidence="1">Multi-pass membrane protein</topology>
    </subcellularLocation>
</comment>
<dbReference type="InterPro" id="IPR002549">
    <property type="entry name" value="AI-2E-like"/>
</dbReference>
<dbReference type="RefSeq" id="WP_126802860.1">
    <property type="nucleotide sequence ID" value="NZ_PIPL01000001.1"/>
</dbReference>
<organism evidence="7 8">
    <name type="scientific">Aliidiomarina minuta</name>
    <dbReference type="NCBI Taxonomy" id="880057"/>
    <lineage>
        <taxon>Bacteria</taxon>
        <taxon>Pseudomonadati</taxon>
        <taxon>Pseudomonadota</taxon>
        <taxon>Gammaproteobacteria</taxon>
        <taxon>Alteromonadales</taxon>
        <taxon>Idiomarinaceae</taxon>
        <taxon>Aliidiomarina</taxon>
    </lineage>
</organism>
<protein>
    <submittedName>
        <fullName evidence="7">AI-2E family transporter</fullName>
    </submittedName>
</protein>
<evidence type="ECO:0000256" key="3">
    <source>
        <dbReference type="ARBA" id="ARBA00022692"/>
    </source>
</evidence>
<dbReference type="OrthoDB" id="106838at2"/>
<feature type="transmembrane region" description="Helical" evidence="6">
    <location>
        <begin position="307"/>
        <end position="340"/>
    </location>
</feature>
<proteinExistence type="inferred from homology"/>
<feature type="transmembrane region" description="Helical" evidence="6">
    <location>
        <begin position="273"/>
        <end position="295"/>
    </location>
</feature>
<evidence type="ECO:0000256" key="2">
    <source>
        <dbReference type="ARBA" id="ARBA00009773"/>
    </source>
</evidence>
<feature type="transmembrane region" description="Helical" evidence="6">
    <location>
        <begin position="213"/>
        <end position="238"/>
    </location>
</feature>
<keyword evidence="5 6" id="KW-0472">Membrane</keyword>
<keyword evidence="8" id="KW-1185">Reference proteome</keyword>
<name>A0A432W7I4_9GAMM</name>